<evidence type="ECO:0000259" key="2">
    <source>
        <dbReference type="Pfam" id="PF01575"/>
    </source>
</evidence>
<proteinExistence type="inferred from homology"/>
<dbReference type="Pfam" id="PF01575">
    <property type="entry name" value="MaoC_dehydratas"/>
    <property type="match status" value="1"/>
</dbReference>
<dbReference type="PANTHER" id="PTHR43841">
    <property type="entry name" value="3-HYDROXYACYL-THIOESTER DEHYDRATASE HTDX-RELATED"/>
    <property type="match status" value="1"/>
</dbReference>
<dbReference type="Gene3D" id="3.10.129.10">
    <property type="entry name" value="Hotdog Thioesterase"/>
    <property type="match status" value="1"/>
</dbReference>
<organism evidence="3 4">
    <name type="scientific">Kocuria tytonis</name>
    <dbReference type="NCBI Taxonomy" id="2054280"/>
    <lineage>
        <taxon>Bacteria</taxon>
        <taxon>Bacillati</taxon>
        <taxon>Actinomycetota</taxon>
        <taxon>Actinomycetes</taxon>
        <taxon>Micrococcales</taxon>
        <taxon>Micrococcaceae</taxon>
        <taxon>Kocuria</taxon>
    </lineage>
</organism>
<dbReference type="GO" id="GO:0005835">
    <property type="term" value="C:fatty acid synthase complex"/>
    <property type="evidence" value="ECO:0007669"/>
    <property type="project" value="InterPro"/>
</dbReference>
<feature type="domain" description="MaoC-like" evidence="2">
    <location>
        <begin position="12"/>
        <end position="101"/>
    </location>
</feature>
<comment type="similarity">
    <text evidence="1">Belongs to the enoyl-CoA hydratase/isomerase family.</text>
</comment>
<evidence type="ECO:0000313" key="4">
    <source>
        <dbReference type="Proteomes" id="UP000249516"/>
    </source>
</evidence>
<dbReference type="CDD" id="cd03453">
    <property type="entry name" value="SAV4209_like"/>
    <property type="match status" value="1"/>
</dbReference>
<gene>
    <name evidence="3" type="ORF">C1C97_005100</name>
</gene>
<dbReference type="InterPro" id="IPR002539">
    <property type="entry name" value="MaoC-like_dom"/>
</dbReference>
<dbReference type="EMBL" id="PNJG02000001">
    <property type="protein sequence ID" value="RKQ36977.1"/>
    <property type="molecule type" value="Genomic_DNA"/>
</dbReference>
<dbReference type="InterPro" id="IPR003965">
    <property type="entry name" value="Fatty_acid_synthase"/>
</dbReference>
<name>A0A495AA84_9MICC</name>
<dbReference type="PRINTS" id="PR01483">
    <property type="entry name" value="FASYNTHASE"/>
</dbReference>
<dbReference type="Proteomes" id="UP000249516">
    <property type="component" value="Unassembled WGS sequence"/>
</dbReference>
<keyword evidence="4" id="KW-1185">Reference proteome</keyword>
<comment type="caution">
    <text evidence="3">The sequence shown here is derived from an EMBL/GenBank/DDBJ whole genome shotgun (WGS) entry which is preliminary data.</text>
</comment>
<dbReference type="PANTHER" id="PTHR43841:SF3">
    <property type="entry name" value="(3R)-HYDROXYACYL-ACP DEHYDRATASE SUBUNIT HADB"/>
    <property type="match status" value="1"/>
</dbReference>
<evidence type="ECO:0000313" key="3">
    <source>
        <dbReference type="EMBL" id="RKQ36977.1"/>
    </source>
</evidence>
<accession>A0A495AA84</accession>
<evidence type="ECO:0000256" key="1">
    <source>
        <dbReference type="ARBA" id="ARBA00005254"/>
    </source>
</evidence>
<dbReference type="InterPro" id="IPR029069">
    <property type="entry name" value="HotDog_dom_sf"/>
</dbReference>
<reference evidence="3 4" key="1">
    <citation type="submission" date="2018-10" db="EMBL/GenBank/DDBJ databases">
        <title>Kocuria tytouropygialis sp. nov., isolated from the uropygial gland of an American barn owl (Tyto furcata).</title>
        <authorList>
            <person name="Braun M.S."/>
            <person name="Wang E."/>
            <person name="Zimmermann S."/>
            <person name="Wagner H."/>
            <person name="Wink M."/>
        </authorList>
    </citation>
    <scope>NUCLEOTIDE SEQUENCE [LARGE SCALE GENOMIC DNA]</scope>
    <source>
        <strain evidence="3 4">442</strain>
    </source>
</reference>
<dbReference type="AlphaFoldDB" id="A0A495AA84"/>
<protein>
    <submittedName>
        <fullName evidence="3">Acyl dehydratase</fullName>
    </submittedName>
</protein>
<dbReference type="SUPFAM" id="SSF54637">
    <property type="entry name" value="Thioesterase/thiol ester dehydrase-isomerase"/>
    <property type="match status" value="1"/>
</dbReference>
<dbReference type="RefSeq" id="WP_110920717.1">
    <property type="nucleotide sequence ID" value="NZ_PNJG02000001.1"/>
</dbReference>
<dbReference type="OrthoDB" id="9800237at2"/>
<dbReference type="GO" id="GO:0004312">
    <property type="term" value="F:fatty acid synthase activity"/>
    <property type="evidence" value="ECO:0007669"/>
    <property type="project" value="InterPro"/>
</dbReference>
<sequence>MNVDFESLEKGQRIGERRVAVSRADLVAYAGASGDMNPIHWNREFARSVGLPDVIAHGMFTMGAAVSLVTEWAGDPGAVVDYQTRFTKPVVVPNAYDARVEPSTTLTVSGVIGAVDPDARTVRVDLTVTAPDLTEPDADPATAKALKVLVKAQAVVGFPH</sequence>
<dbReference type="GO" id="GO:0006633">
    <property type="term" value="P:fatty acid biosynthetic process"/>
    <property type="evidence" value="ECO:0007669"/>
    <property type="project" value="InterPro"/>
</dbReference>